<dbReference type="InterPro" id="IPR000131">
    <property type="entry name" value="ATP_synth_F1_gsu"/>
</dbReference>
<dbReference type="SUPFAM" id="SSF52943">
    <property type="entry name" value="ATP synthase (F1-ATPase), gamma subunit"/>
    <property type="match status" value="1"/>
</dbReference>
<gene>
    <name evidence="10" type="primary">atpG_1</name>
    <name evidence="10" type="ORF">PCO31111_02217</name>
</gene>
<evidence type="ECO:0000256" key="9">
    <source>
        <dbReference type="ARBA" id="ARBA00023310"/>
    </source>
</evidence>
<keyword evidence="11" id="KW-1185">Reference proteome</keyword>
<evidence type="ECO:0000256" key="3">
    <source>
        <dbReference type="ARBA" id="ARBA00007681"/>
    </source>
</evidence>
<evidence type="ECO:0000256" key="5">
    <source>
        <dbReference type="ARBA" id="ARBA00022781"/>
    </source>
</evidence>
<keyword evidence="8" id="KW-0139">CF(1)</keyword>
<protein>
    <submittedName>
        <fullName evidence="10">ATP synthase gamma chain</fullName>
    </submittedName>
</protein>
<evidence type="ECO:0000256" key="4">
    <source>
        <dbReference type="ARBA" id="ARBA00022448"/>
    </source>
</evidence>
<dbReference type="Proteomes" id="UP000383971">
    <property type="component" value="Unassembled WGS sequence"/>
</dbReference>
<dbReference type="EMBL" id="CABPSE010000006">
    <property type="protein sequence ID" value="VVE02224.1"/>
    <property type="molecule type" value="Genomic_DNA"/>
</dbReference>
<evidence type="ECO:0000313" key="11">
    <source>
        <dbReference type="Proteomes" id="UP000383971"/>
    </source>
</evidence>
<dbReference type="GO" id="GO:0045259">
    <property type="term" value="C:proton-transporting ATP synthase complex"/>
    <property type="evidence" value="ECO:0007669"/>
    <property type="project" value="UniProtKB-KW"/>
</dbReference>
<keyword evidence="9" id="KW-0066">ATP synthesis</keyword>
<keyword evidence="6" id="KW-0406">Ion transport</keyword>
<name>A0A5E4URP3_9BURK</name>
<reference evidence="10 11" key="1">
    <citation type="submission" date="2019-08" db="EMBL/GenBank/DDBJ databases">
        <authorList>
            <person name="Peeters C."/>
        </authorList>
    </citation>
    <scope>NUCLEOTIDE SEQUENCE [LARGE SCALE GENOMIC DNA]</scope>
    <source>
        <strain evidence="10 11">LMG 31111</strain>
    </source>
</reference>
<comment type="subcellular location">
    <subcellularLocation>
        <location evidence="2">Membrane</location>
        <topology evidence="2">Peripheral membrane protein</topology>
    </subcellularLocation>
</comment>
<comment type="function">
    <text evidence="1">Produces ATP from ADP in the presence of a proton gradient across the membrane. The gamma chain is believed to be important in regulating ATPase activity and the flow of protons through the CF(0) complex.</text>
</comment>
<sequence>MSDDLANVRARISGAHDLASVIGAMRAAAAARTYEAREQLAGIRACADAVAFAIGDALAMSPTARDIRELSPADSNNGAIAIVLCTEQGFVGAYNHQVIRAATAQVAGERVKYFIAGEKGLRIASERCLSVDWRTNMISHVAEAAAIANEITGALYECLSKENIDRASVWHGDSRPGGTIQIVERRLLPFDFSHFVVAPRPNPPLITLPLPVLLENLAQEYVFTQLSEAIMLSFAAENEARMRAMLVAHKNVQVTIDTLNADFRRLRQEEITMEINELVAGGIASR</sequence>
<dbReference type="GO" id="GO:0046933">
    <property type="term" value="F:proton-transporting ATP synthase activity, rotational mechanism"/>
    <property type="evidence" value="ECO:0007669"/>
    <property type="project" value="InterPro"/>
</dbReference>
<evidence type="ECO:0000256" key="1">
    <source>
        <dbReference type="ARBA" id="ARBA00003456"/>
    </source>
</evidence>
<evidence type="ECO:0000256" key="7">
    <source>
        <dbReference type="ARBA" id="ARBA00023136"/>
    </source>
</evidence>
<dbReference type="Pfam" id="PF00231">
    <property type="entry name" value="ATP-synt"/>
    <property type="match status" value="1"/>
</dbReference>
<evidence type="ECO:0000256" key="6">
    <source>
        <dbReference type="ARBA" id="ARBA00023065"/>
    </source>
</evidence>
<dbReference type="Gene3D" id="1.10.287.80">
    <property type="entry name" value="ATP synthase, gamma subunit, helix hairpin domain"/>
    <property type="match status" value="1"/>
</dbReference>
<comment type="similarity">
    <text evidence="3">Belongs to the ATPase gamma chain family.</text>
</comment>
<evidence type="ECO:0000313" key="10">
    <source>
        <dbReference type="EMBL" id="VVE02224.1"/>
    </source>
</evidence>
<dbReference type="RefSeq" id="WP_174977173.1">
    <property type="nucleotide sequence ID" value="NZ_CABPSE010000006.1"/>
</dbReference>
<evidence type="ECO:0000256" key="8">
    <source>
        <dbReference type="ARBA" id="ARBA00023196"/>
    </source>
</evidence>
<keyword evidence="5" id="KW-0375">Hydrogen ion transport</keyword>
<keyword evidence="7" id="KW-0472">Membrane</keyword>
<accession>A0A5E4URP3</accession>
<dbReference type="Gene3D" id="3.40.1380.10">
    <property type="match status" value="1"/>
</dbReference>
<dbReference type="InterPro" id="IPR035968">
    <property type="entry name" value="ATP_synth_F1_ATPase_gsu"/>
</dbReference>
<keyword evidence="4" id="KW-0813">Transport</keyword>
<proteinExistence type="inferred from homology"/>
<evidence type="ECO:0000256" key="2">
    <source>
        <dbReference type="ARBA" id="ARBA00004170"/>
    </source>
</evidence>
<organism evidence="10 11">
    <name type="scientific">Pandoraea communis</name>
    <dbReference type="NCBI Taxonomy" id="2508297"/>
    <lineage>
        <taxon>Bacteria</taxon>
        <taxon>Pseudomonadati</taxon>
        <taxon>Pseudomonadota</taxon>
        <taxon>Betaproteobacteria</taxon>
        <taxon>Burkholderiales</taxon>
        <taxon>Burkholderiaceae</taxon>
        <taxon>Pandoraea</taxon>
    </lineage>
</organism>
<dbReference type="AlphaFoldDB" id="A0A5E4URP3"/>